<protein>
    <recommendedName>
        <fullName evidence="4">HMA domain-containing protein</fullName>
    </recommendedName>
</protein>
<comment type="caution">
    <text evidence="2">The sequence shown here is derived from an EMBL/GenBank/DDBJ whole genome shotgun (WGS) entry which is preliminary data.</text>
</comment>
<name>A0ABC8SFQ9_9AQUA</name>
<dbReference type="Proteomes" id="UP001642360">
    <property type="component" value="Unassembled WGS sequence"/>
</dbReference>
<dbReference type="AlphaFoldDB" id="A0ABC8SFQ9"/>
<feature type="region of interest" description="Disordered" evidence="1">
    <location>
        <begin position="1"/>
        <end position="43"/>
    </location>
</feature>
<accession>A0ABC8SFQ9</accession>
<dbReference type="EMBL" id="CAUOFW020002470">
    <property type="protein sequence ID" value="CAK9153984.1"/>
    <property type="molecule type" value="Genomic_DNA"/>
</dbReference>
<evidence type="ECO:0000256" key="1">
    <source>
        <dbReference type="SAM" id="MobiDB-lite"/>
    </source>
</evidence>
<dbReference type="InterPro" id="IPR044594">
    <property type="entry name" value="HIPP01/3/5/6"/>
</dbReference>
<keyword evidence="3" id="KW-1185">Reference proteome</keyword>
<evidence type="ECO:0000313" key="3">
    <source>
        <dbReference type="Proteomes" id="UP001642360"/>
    </source>
</evidence>
<evidence type="ECO:0008006" key="4">
    <source>
        <dbReference type="Google" id="ProtNLM"/>
    </source>
</evidence>
<proteinExistence type="predicted"/>
<organism evidence="2 3">
    <name type="scientific">Ilex paraguariensis</name>
    <name type="common">yerba mate</name>
    <dbReference type="NCBI Taxonomy" id="185542"/>
    <lineage>
        <taxon>Eukaryota</taxon>
        <taxon>Viridiplantae</taxon>
        <taxon>Streptophyta</taxon>
        <taxon>Embryophyta</taxon>
        <taxon>Tracheophyta</taxon>
        <taxon>Spermatophyta</taxon>
        <taxon>Magnoliopsida</taxon>
        <taxon>eudicotyledons</taxon>
        <taxon>Gunneridae</taxon>
        <taxon>Pentapetalae</taxon>
        <taxon>asterids</taxon>
        <taxon>campanulids</taxon>
        <taxon>Aquifoliales</taxon>
        <taxon>Aquifoliaceae</taxon>
        <taxon>Ilex</taxon>
    </lineage>
</organism>
<dbReference type="PANTHER" id="PTHR46413:SF34">
    <property type="entry name" value="HEAVY METAL-ASSOCIATED ISOPRENYLATED PLANT PROTEIN 3-LIKE"/>
    <property type="match status" value="1"/>
</dbReference>
<gene>
    <name evidence="2" type="ORF">ILEXP_LOCUS22285</name>
</gene>
<dbReference type="PANTHER" id="PTHR46413">
    <property type="entry name" value="HEAVY METAL-ASSOCIATED ISOPRENYLATED PLANT PROTEIN 6"/>
    <property type="match status" value="1"/>
</dbReference>
<feature type="compositionally biased region" description="Basic and acidic residues" evidence="1">
    <location>
        <begin position="1"/>
        <end position="40"/>
    </location>
</feature>
<evidence type="ECO:0000313" key="2">
    <source>
        <dbReference type="EMBL" id="CAK9153984.1"/>
    </source>
</evidence>
<sequence>MLKDMKNDKKKKNGDGGGERKTKRDAIDKPKEKLEQKKSNEPQLATATLKVHLHCDCIGCTKMIQKVVTKTIGNILKRYHQMAIDGANGLVTVKGSIMDMNALAKSLERRLKKYVEIVPPSPPKGDEKKKKSGCVVIVQ</sequence>
<reference evidence="2 3" key="1">
    <citation type="submission" date="2024-02" db="EMBL/GenBank/DDBJ databases">
        <authorList>
            <person name="Vignale AGUSTIN F."/>
            <person name="Sosa J E."/>
            <person name="Modenutti C."/>
        </authorList>
    </citation>
    <scope>NUCLEOTIDE SEQUENCE [LARGE SCALE GENOMIC DNA]</scope>
</reference>
<dbReference type="Gene3D" id="3.30.70.100">
    <property type="match status" value="1"/>
</dbReference>